<proteinExistence type="predicted"/>
<evidence type="ECO:0008006" key="3">
    <source>
        <dbReference type="Google" id="ProtNLM"/>
    </source>
</evidence>
<name>A0ABV6DR89_9BACL</name>
<protein>
    <recommendedName>
        <fullName evidence="3">Immunity protein 30 domain-containing protein</fullName>
    </recommendedName>
</protein>
<sequence>MTLLNDEEKVTFLIDLLERHIDKLPSENSFVNYLESIRVFLKTKDPILQKTAISNSELFIDNFSHVLNNCITSKQAVGSLIAAFDKVGYADSMDAAAIIIEFEDLLKQMSEEEAEKLYNERWIIDKYRVDVRPKL</sequence>
<evidence type="ECO:0000313" key="1">
    <source>
        <dbReference type="EMBL" id="MFC0215171.1"/>
    </source>
</evidence>
<dbReference type="RefSeq" id="WP_377472617.1">
    <property type="nucleotide sequence ID" value="NZ_JBHLWN010000083.1"/>
</dbReference>
<evidence type="ECO:0000313" key="2">
    <source>
        <dbReference type="Proteomes" id="UP001589776"/>
    </source>
</evidence>
<accession>A0ABV6DR89</accession>
<dbReference type="Proteomes" id="UP001589776">
    <property type="component" value="Unassembled WGS sequence"/>
</dbReference>
<comment type="caution">
    <text evidence="1">The sequence shown here is derived from an EMBL/GenBank/DDBJ whole genome shotgun (WGS) entry which is preliminary data.</text>
</comment>
<gene>
    <name evidence="1" type="ORF">ACFFK0_22500</name>
</gene>
<organism evidence="1 2">
    <name type="scientific">Paenibacillus chartarius</name>
    <dbReference type="NCBI Taxonomy" id="747481"/>
    <lineage>
        <taxon>Bacteria</taxon>
        <taxon>Bacillati</taxon>
        <taxon>Bacillota</taxon>
        <taxon>Bacilli</taxon>
        <taxon>Bacillales</taxon>
        <taxon>Paenibacillaceae</taxon>
        <taxon>Paenibacillus</taxon>
    </lineage>
</organism>
<dbReference type="EMBL" id="JBHLWN010000083">
    <property type="protein sequence ID" value="MFC0215171.1"/>
    <property type="molecule type" value="Genomic_DNA"/>
</dbReference>
<reference evidence="1 2" key="1">
    <citation type="submission" date="2024-09" db="EMBL/GenBank/DDBJ databases">
        <authorList>
            <person name="Sun Q."/>
            <person name="Mori K."/>
        </authorList>
    </citation>
    <scope>NUCLEOTIDE SEQUENCE [LARGE SCALE GENOMIC DNA]</scope>
    <source>
        <strain evidence="1 2">CCM 7759</strain>
    </source>
</reference>
<keyword evidence="2" id="KW-1185">Reference proteome</keyword>